<evidence type="ECO:0000313" key="3">
    <source>
        <dbReference type="Proteomes" id="UP000095413"/>
    </source>
</evidence>
<dbReference type="RefSeq" id="WP_055055703.1">
    <property type="nucleotide sequence ID" value="NZ_CZBA01000005.1"/>
</dbReference>
<sequence length="211" mass="24119">MDEKKEKKSMKNNLEYFWMYYKLPFIAGMIVVILAMYFLITTLTTKDTALSVMLIDCHTEMSGEEMAEEYMDTAGIDKKKYQVQIQNNLMFQGTDSGSYSMTSLSKFMADIGSELLDVCGMLKDDFIKYDGSQTWTDLRKYLTDKQMEELKDRLLTADDGRVIGILADDLPVLQAEECYTNKETEAAIGIIYNAPHKDEAVKYLLYLAGVK</sequence>
<feature type="transmembrane region" description="Helical" evidence="1">
    <location>
        <begin position="20"/>
        <end position="40"/>
    </location>
</feature>
<keyword evidence="1" id="KW-0812">Transmembrane</keyword>
<name>A0A174N1B6_9FIRM</name>
<reference evidence="2 3" key="1">
    <citation type="submission" date="2015-09" db="EMBL/GenBank/DDBJ databases">
        <authorList>
            <consortium name="Pathogen Informatics"/>
        </authorList>
    </citation>
    <scope>NUCLEOTIDE SEQUENCE [LARGE SCALE GENOMIC DNA]</scope>
    <source>
        <strain evidence="2 3">2789STDY5834921</strain>
    </source>
</reference>
<dbReference type="EMBL" id="CZBA01000005">
    <property type="protein sequence ID" value="CUP39885.1"/>
    <property type="molecule type" value="Genomic_DNA"/>
</dbReference>
<accession>A0A174N1B6</accession>
<protein>
    <submittedName>
        <fullName evidence="2">Uncharacterized protein</fullName>
    </submittedName>
</protein>
<evidence type="ECO:0000313" key="2">
    <source>
        <dbReference type="EMBL" id="CUP39885.1"/>
    </source>
</evidence>
<keyword evidence="1" id="KW-0472">Membrane</keyword>
<proteinExistence type="predicted"/>
<dbReference type="OrthoDB" id="1925387at2"/>
<organism evidence="2 3">
    <name type="scientific">Blautia obeum</name>
    <dbReference type="NCBI Taxonomy" id="40520"/>
    <lineage>
        <taxon>Bacteria</taxon>
        <taxon>Bacillati</taxon>
        <taxon>Bacillota</taxon>
        <taxon>Clostridia</taxon>
        <taxon>Lachnospirales</taxon>
        <taxon>Lachnospiraceae</taxon>
        <taxon>Blautia</taxon>
    </lineage>
</organism>
<dbReference type="AlphaFoldDB" id="A0A174N1B6"/>
<keyword evidence="1" id="KW-1133">Transmembrane helix</keyword>
<evidence type="ECO:0000256" key="1">
    <source>
        <dbReference type="SAM" id="Phobius"/>
    </source>
</evidence>
<dbReference type="Proteomes" id="UP000095413">
    <property type="component" value="Unassembled WGS sequence"/>
</dbReference>
<gene>
    <name evidence="2" type="ORF">ERS852533_01230</name>
</gene>